<keyword evidence="5 6" id="KW-0472">Membrane</keyword>
<accession>A0ABT9JU80</accession>
<evidence type="ECO:0000313" key="7">
    <source>
        <dbReference type="EMBL" id="MDP8568143.1"/>
    </source>
</evidence>
<keyword evidence="3 6" id="KW-0812">Transmembrane</keyword>
<evidence type="ECO:0000313" key="8">
    <source>
        <dbReference type="Proteomes" id="UP001225906"/>
    </source>
</evidence>
<reference evidence="8" key="1">
    <citation type="journal article" date="2019" name="Int. J. Syst. Evol. Microbiol.">
        <title>The Global Catalogue of Microorganisms (GCM) 10K type strain sequencing project: providing services to taxonomists for standard genome sequencing and annotation.</title>
        <authorList>
            <consortium name="The Broad Institute Genomics Platform"/>
            <consortium name="The Broad Institute Genome Sequencing Center for Infectious Disease"/>
            <person name="Wu L."/>
            <person name="Ma J."/>
        </authorList>
    </citation>
    <scope>NUCLEOTIDE SEQUENCE [LARGE SCALE GENOMIC DNA]</scope>
    <source>
        <strain evidence="8">VKM B-3159</strain>
    </source>
</reference>
<evidence type="ECO:0000256" key="1">
    <source>
        <dbReference type="ARBA" id="ARBA00004651"/>
    </source>
</evidence>
<comment type="subcellular location">
    <subcellularLocation>
        <location evidence="1">Cell membrane</location>
        <topology evidence="1">Multi-pass membrane protein</topology>
    </subcellularLocation>
</comment>
<dbReference type="Proteomes" id="UP001225906">
    <property type="component" value="Unassembled WGS sequence"/>
</dbReference>
<evidence type="ECO:0000256" key="3">
    <source>
        <dbReference type="ARBA" id="ARBA00022692"/>
    </source>
</evidence>
<dbReference type="Pfam" id="PF03631">
    <property type="entry name" value="Virul_fac_BrkB"/>
    <property type="match status" value="1"/>
</dbReference>
<proteinExistence type="predicted"/>
<feature type="transmembrane region" description="Helical" evidence="6">
    <location>
        <begin position="36"/>
        <end position="62"/>
    </location>
</feature>
<name>A0ABT9JU80_9PROT</name>
<keyword evidence="2" id="KW-1003">Cell membrane</keyword>
<sequence length="110" mass="12155">MWIGAAITAALFTVGKWLIGFYIGRSAFSSGYGPAGAILALLIWIYYSAQIFLMGAEFTWAYSHIFGSRKSRDTPAELANALIENGENVLRHDHVVAKKARTQKVNPHLK</sequence>
<evidence type="ECO:0000256" key="6">
    <source>
        <dbReference type="SAM" id="Phobius"/>
    </source>
</evidence>
<keyword evidence="8" id="KW-1185">Reference proteome</keyword>
<dbReference type="RefSeq" id="WP_306389864.1">
    <property type="nucleotide sequence ID" value="NZ_JAVCAP010000020.1"/>
</dbReference>
<evidence type="ECO:0000256" key="4">
    <source>
        <dbReference type="ARBA" id="ARBA00022989"/>
    </source>
</evidence>
<dbReference type="PANTHER" id="PTHR30213:SF1">
    <property type="entry name" value="INNER MEMBRANE PROTEIN YHJD"/>
    <property type="match status" value="1"/>
</dbReference>
<comment type="caution">
    <text evidence="7">The sequence shown here is derived from an EMBL/GenBank/DDBJ whole genome shotgun (WGS) entry which is preliminary data.</text>
</comment>
<dbReference type="EMBL" id="JAVCAP010000020">
    <property type="protein sequence ID" value="MDP8568143.1"/>
    <property type="molecule type" value="Genomic_DNA"/>
</dbReference>
<protein>
    <submittedName>
        <fullName evidence="7">YhjD/YihY/BrkB family envelope integrity protein</fullName>
    </submittedName>
</protein>
<evidence type="ECO:0000256" key="5">
    <source>
        <dbReference type="ARBA" id="ARBA00023136"/>
    </source>
</evidence>
<keyword evidence="4 6" id="KW-1133">Transmembrane helix</keyword>
<evidence type="ECO:0000256" key="2">
    <source>
        <dbReference type="ARBA" id="ARBA00022475"/>
    </source>
</evidence>
<gene>
    <name evidence="7" type="ORF">Q9291_09805</name>
</gene>
<dbReference type="InterPro" id="IPR017039">
    <property type="entry name" value="Virul_fac_BrkB"/>
</dbReference>
<dbReference type="PANTHER" id="PTHR30213">
    <property type="entry name" value="INNER MEMBRANE PROTEIN YHJD"/>
    <property type="match status" value="1"/>
</dbReference>
<organism evidence="7 8">
    <name type="scientific">Methylophilus aquaticus</name>
    <dbReference type="NCBI Taxonomy" id="1971610"/>
    <lineage>
        <taxon>Bacteria</taxon>
        <taxon>Pseudomonadati</taxon>
        <taxon>Pseudomonadota</taxon>
        <taxon>Betaproteobacteria</taxon>
        <taxon>Nitrosomonadales</taxon>
        <taxon>Methylophilaceae</taxon>
        <taxon>Methylophilus</taxon>
    </lineage>
</organism>